<dbReference type="OrthoDB" id="9815217at2"/>
<dbReference type="PROSITE" id="PS51123">
    <property type="entry name" value="OMPA_2"/>
    <property type="match status" value="1"/>
</dbReference>
<organism evidence="10 11">
    <name type="scientific">Clostridium fallax</name>
    <dbReference type="NCBI Taxonomy" id="1533"/>
    <lineage>
        <taxon>Bacteria</taxon>
        <taxon>Bacillati</taxon>
        <taxon>Bacillota</taxon>
        <taxon>Clostridia</taxon>
        <taxon>Eubacteriales</taxon>
        <taxon>Clostridiaceae</taxon>
        <taxon>Clostridium</taxon>
    </lineage>
</organism>
<reference evidence="10 11" key="1">
    <citation type="submission" date="2016-11" db="EMBL/GenBank/DDBJ databases">
        <authorList>
            <person name="Jaros S."/>
            <person name="Januszkiewicz K."/>
            <person name="Wedrychowicz H."/>
        </authorList>
    </citation>
    <scope>NUCLEOTIDE SEQUENCE [LARGE SCALE GENOMIC DNA]</scope>
    <source>
        <strain evidence="10 11">DSM 2631</strain>
    </source>
</reference>
<dbReference type="Pfam" id="PF13677">
    <property type="entry name" value="MotB_plug"/>
    <property type="match status" value="1"/>
</dbReference>
<evidence type="ECO:0000259" key="9">
    <source>
        <dbReference type="PROSITE" id="PS51123"/>
    </source>
</evidence>
<keyword evidence="11" id="KW-1185">Reference proteome</keyword>
<dbReference type="InterPro" id="IPR025713">
    <property type="entry name" value="MotB-like_N_dom"/>
</dbReference>
<evidence type="ECO:0000256" key="1">
    <source>
        <dbReference type="ARBA" id="ARBA00004162"/>
    </source>
</evidence>
<dbReference type="PANTHER" id="PTHR30329:SF21">
    <property type="entry name" value="LIPOPROTEIN YIAD-RELATED"/>
    <property type="match status" value="1"/>
</dbReference>
<dbReference type="EMBL" id="FQVM01000005">
    <property type="protein sequence ID" value="SHE56807.1"/>
    <property type="molecule type" value="Genomic_DNA"/>
</dbReference>
<dbReference type="InterPro" id="IPR006665">
    <property type="entry name" value="OmpA-like"/>
</dbReference>
<dbReference type="STRING" id="1533.SAMN05443638_10551"/>
<protein>
    <submittedName>
        <fullName evidence="10">Chemotaxis protein MotB</fullName>
    </submittedName>
</protein>
<evidence type="ECO:0000256" key="5">
    <source>
        <dbReference type="ARBA" id="ARBA00022989"/>
    </source>
</evidence>
<sequence length="251" mass="28027">MARKKKKGDGGVSGDEWLATYSDTITLLLTFFILLYTMSSVDSQKLKVMSAAMQKAFQGKGESVLEYNLHNGTEPIVGNEDIEKPDSGDTVNENDSAYNNIEQFVNENNLASDVRLTKDERGVILQIKDSILFESGKADLIESSREVLDKISKLLSSMPNKVIIEGHTDNLPINTYKFASNWELSAARAVNVVKYFSDNKKIDPTRFCAAGYGEYRPIVDNSTPDNRAKNRRVNILIVTNENKDSKQSKES</sequence>
<dbReference type="AlphaFoldDB" id="A0A1M4UJC6"/>
<dbReference type="PANTHER" id="PTHR30329">
    <property type="entry name" value="STATOR ELEMENT OF FLAGELLAR MOTOR COMPLEX"/>
    <property type="match status" value="1"/>
</dbReference>
<evidence type="ECO:0000256" key="7">
    <source>
        <dbReference type="PROSITE-ProRule" id="PRU00473"/>
    </source>
</evidence>
<keyword evidence="3" id="KW-1003">Cell membrane</keyword>
<dbReference type="GO" id="GO:0005886">
    <property type="term" value="C:plasma membrane"/>
    <property type="evidence" value="ECO:0007669"/>
    <property type="project" value="UniProtKB-SubCell"/>
</dbReference>
<gene>
    <name evidence="10" type="ORF">SAMN05443638_10551</name>
</gene>
<dbReference type="InterPro" id="IPR036737">
    <property type="entry name" value="OmpA-like_sf"/>
</dbReference>
<keyword evidence="5 8" id="KW-1133">Transmembrane helix</keyword>
<evidence type="ECO:0000256" key="4">
    <source>
        <dbReference type="ARBA" id="ARBA00022692"/>
    </source>
</evidence>
<evidence type="ECO:0000313" key="10">
    <source>
        <dbReference type="EMBL" id="SHE56807.1"/>
    </source>
</evidence>
<dbReference type="Pfam" id="PF00691">
    <property type="entry name" value="OmpA"/>
    <property type="match status" value="1"/>
</dbReference>
<proteinExistence type="inferred from homology"/>
<accession>A0A1M4UJC6</accession>
<comment type="subcellular location">
    <subcellularLocation>
        <location evidence="1">Cell membrane</location>
        <topology evidence="1">Single-pass membrane protein</topology>
    </subcellularLocation>
</comment>
<dbReference type="CDD" id="cd07185">
    <property type="entry name" value="OmpA_C-like"/>
    <property type="match status" value="1"/>
</dbReference>
<evidence type="ECO:0000256" key="8">
    <source>
        <dbReference type="SAM" id="Phobius"/>
    </source>
</evidence>
<dbReference type="InterPro" id="IPR050330">
    <property type="entry name" value="Bact_OuterMem_StrucFunc"/>
</dbReference>
<feature type="domain" description="OmpA-like" evidence="9">
    <location>
        <begin position="120"/>
        <end position="241"/>
    </location>
</feature>
<keyword evidence="4 8" id="KW-0812">Transmembrane</keyword>
<evidence type="ECO:0000313" key="11">
    <source>
        <dbReference type="Proteomes" id="UP000184035"/>
    </source>
</evidence>
<dbReference type="SUPFAM" id="SSF103088">
    <property type="entry name" value="OmpA-like"/>
    <property type="match status" value="1"/>
</dbReference>
<evidence type="ECO:0000256" key="3">
    <source>
        <dbReference type="ARBA" id="ARBA00022475"/>
    </source>
</evidence>
<dbReference type="RefSeq" id="WP_072893561.1">
    <property type="nucleotide sequence ID" value="NZ_FQVM01000005.1"/>
</dbReference>
<evidence type="ECO:0000256" key="2">
    <source>
        <dbReference type="ARBA" id="ARBA00008914"/>
    </source>
</evidence>
<feature type="transmembrane region" description="Helical" evidence="8">
    <location>
        <begin position="20"/>
        <end position="39"/>
    </location>
</feature>
<keyword evidence="6 7" id="KW-0472">Membrane</keyword>
<dbReference type="Gene3D" id="3.30.1330.60">
    <property type="entry name" value="OmpA-like domain"/>
    <property type="match status" value="1"/>
</dbReference>
<name>A0A1M4UJC6_9CLOT</name>
<dbReference type="Proteomes" id="UP000184035">
    <property type="component" value="Unassembled WGS sequence"/>
</dbReference>
<comment type="similarity">
    <text evidence="2">Belongs to the MotB family.</text>
</comment>
<evidence type="ECO:0000256" key="6">
    <source>
        <dbReference type="ARBA" id="ARBA00023136"/>
    </source>
</evidence>